<dbReference type="AlphaFoldDB" id="A0A6J6NRG3"/>
<sequence length="476" mass="50867">MNIKTKSIVLSVVLSLAVGGAGSISADAATKKPAAKPAKKPAAKPAAKPAPSAAAVSDLQKEINALNASGGKFTYWIGMIFSDLANTAYQDQIKSWGKSRGIKTDPILVNQNVQSAQVTAAVAAGTLPPAFDAGQTLVVQLGEKNLMNVKDIVDSQVKKYGGANKATESMLDDKWPGLNLGVPYAVGGNIIYRRLDLLKAAGQKTTAPKTWDELMDTAVKTQEKGGAGFNIGLVGDSNDIFRAQFVGYGGRFADAAGKKCMIDSPASRDFLTFVKKWFDKGAYNSGANNNDGAWDNNLYLGGRTVFIANPGSVYATMVNGSASWPVSAELTKMSKNTGFSGLPAGPKSRVAPSGGQLRVIPKTSKYPLLAKDLIQFLAERRNAQEYLETAVYGPVWKSYNDFDFWDETKDPVHGGLFDIATAGTSATFPDVDNNGYAEFVAGFNLPKMVQRYLFDGDSMDKTIAEAQKVCQQLYDK</sequence>
<evidence type="ECO:0000313" key="5">
    <source>
        <dbReference type="EMBL" id="CAB4688947.1"/>
    </source>
</evidence>
<evidence type="ECO:0000256" key="4">
    <source>
        <dbReference type="SAM" id="MobiDB-lite"/>
    </source>
</evidence>
<comment type="similarity">
    <text evidence="1">Belongs to the bacterial solute-binding protein 1 family.</text>
</comment>
<proteinExistence type="inferred from homology"/>
<keyword evidence="2" id="KW-0813">Transport</keyword>
<name>A0A6J6NRG3_9ZZZZ</name>
<dbReference type="PANTHER" id="PTHR43649:SF34">
    <property type="entry name" value="ABC TRANSPORTER PERIPLASMIC-BINDING PROTEIN YCJN-RELATED"/>
    <property type="match status" value="1"/>
</dbReference>
<dbReference type="InterPro" id="IPR050490">
    <property type="entry name" value="Bact_solute-bd_prot1"/>
</dbReference>
<dbReference type="InterPro" id="IPR006059">
    <property type="entry name" value="SBP"/>
</dbReference>
<dbReference type="SUPFAM" id="SSF53850">
    <property type="entry name" value="Periplasmic binding protein-like II"/>
    <property type="match status" value="1"/>
</dbReference>
<protein>
    <submittedName>
        <fullName evidence="5">Unannotated protein</fullName>
    </submittedName>
</protein>
<feature type="region of interest" description="Disordered" evidence="4">
    <location>
        <begin position="29"/>
        <end position="50"/>
    </location>
</feature>
<dbReference type="EMBL" id="CAEZXH010000067">
    <property type="protein sequence ID" value="CAB4688947.1"/>
    <property type="molecule type" value="Genomic_DNA"/>
</dbReference>
<dbReference type="PANTHER" id="PTHR43649">
    <property type="entry name" value="ARABINOSE-BINDING PROTEIN-RELATED"/>
    <property type="match status" value="1"/>
</dbReference>
<feature type="compositionally biased region" description="Basic residues" evidence="4">
    <location>
        <begin position="33"/>
        <end position="42"/>
    </location>
</feature>
<gene>
    <name evidence="5" type="ORF">UFOPK2360_01023</name>
</gene>
<keyword evidence="3" id="KW-0732">Signal</keyword>
<evidence type="ECO:0000256" key="2">
    <source>
        <dbReference type="ARBA" id="ARBA00022448"/>
    </source>
</evidence>
<organism evidence="5">
    <name type="scientific">freshwater metagenome</name>
    <dbReference type="NCBI Taxonomy" id="449393"/>
    <lineage>
        <taxon>unclassified sequences</taxon>
        <taxon>metagenomes</taxon>
        <taxon>ecological metagenomes</taxon>
    </lineage>
</organism>
<dbReference type="Gene3D" id="3.40.190.10">
    <property type="entry name" value="Periplasmic binding protein-like II"/>
    <property type="match status" value="1"/>
</dbReference>
<reference evidence="5" key="1">
    <citation type="submission" date="2020-05" db="EMBL/GenBank/DDBJ databases">
        <authorList>
            <person name="Chiriac C."/>
            <person name="Salcher M."/>
            <person name="Ghai R."/>
            <person name="Kavagutti S V."/>
        </authorList>
    </citation>
    <scope>NUCLEOTIDE SEQUENCE</scope>
</reference>
<accession>A0A6J6NRG3</accession>
<evidence type="ECO:0000256" key="1">
    <source>
        <dbReference type="ARBA" id="ARBA00008520"/>
    </source>
</evidence>
<evidence type="ECO:0000256" key="3">
    <source>
        <dbReference type="ARBA" id="ARBA00022729"/>
    </source>
</evidence>
<dbReference type="Pfam" id="PF13416">
    <property type="entry name" value="SBP_bac_8"/>
    <property type="match status" value="1"/>
</dbReference>